<gene>
    <name evidence="1" type="ORF">QZM33_01870</name>
</gene>
<dbReference type="Proteomes" id="UP001171620">
    <property type="component" value="Unassembled WGS sequence"/>
</dbReference>
<reference evidence="1" key="1">
    <citation type="submission" date="2023-07" db="EMBL/GenBank/DDBJ databases">
        <title>A collection of bacterial strains from the Burkholderia cepacia Research Laboratory and Repository.</title>
        <authorList>
            <person name="Lipuma J."/>
            <person name="Spilker T."/>
            <person name="Caverly L."/>
        </authorList>
    </citation>
    <scope>NUCLEOTIDE SEQUENCE</scope>
    <source>
        <strain evidence="1">AU44268</strain>
    </source>
</reference>
<comment type="caution">
    <text evidence="1">The sequence shown here is derived from an EMBL/GenBank/DDBJ whole genome shotgun (WGS) entry which is preliminary data.</text>
</comment>
<organism evidence="1 2">
    <name type="scientific">Burkholderia vietnamiensis</name>
    <dbReference type="NCBI Taxonomy" id="60552"/>
    <lineage>
        <taxon>Bacteria</taxon>
        <taxon>Pseudomonadati</taxon>
        <taxon>Pseudomonadota</taxon>
        <taxon>Betaproteobacteria</taxon>
        <taxon>Burkholderiales</taxon>
        <taxon>Burkholderiaceae</taxon>
        <taxon>Burkholderia</taxon>
        <taxon>Burkholderia cepacia complex</taxon>
    </lineage>
</organism>
<sequence>MGISQTVLVRAVVSCRVYVGRFVVLLGKRLPGASGELDVFVRMYRRALHCNRSERLNRKAQCEEQNEEEFAPVRHGAKV</sequence>
<protein>
    <recommendedName>
        <fullName evidence="3">Secreted protein</fullName>
    </recommendedName>
</protein>
<evidence type="ECO:0008006" key="3">
    <source>
        <dbReference type="Google" id="ProtNLM"/>
    </source>
</evidence>
<name>A0AAW7ST26_BURVI</name>
<evidence type="ECO:0000313" key="1">
    <source>
        <dbReference type="EMBL" id="MDN7793701.1"/>
    </source>
</evidence>
<evidence type="ECO:0000313" key="2">
    <source>
        <dbReference type="Proteomes" id="UP001171620"/>
    </source>
</evidence>
<dbReference type="AlphaFoldDB" id="A0AAW7ST26"/>
<accession>A0AAW7ST26</accession>
<dbReference type="EMBL" id="JAUJRV010000001">
    <property type="protein sequence ID" value="MDN7793701.1"/>
    <property type="molecule type" value="Genomic_DNA"/>
</dbReference>
<proteinExistence type="predicted"/>
<dbReference type="RefSeq" id="WP_155416625.1">
    <property type="nucleotide sequence ID" value="NZ_JAUJRV010000001.1"/>
</dbReference>